<sequence>MLRFACGRAPCISPVLTCRRESSDTPIEDDADIENNADNPSDSRNISPSNNDSGMRKSCRTILLPKISNIAAKIEDGFPEALAYATGKRATLHRNQPESQQAMPRNKDINLKRTKK</sequence>
<evidence type="ECO:0000256" key="1">
    <source>
        <dbReference type="SAM" id="MobiDB-lite"/>
    </source>
</evidence>
<dbReference type="AlphaFoldDB" id="A0A9D9DSX4"/>
<feature type="region of interest" description="Disordered" evidence="1">
    <location>
        <begin position="91"/>
        <end position="116"/>
    </location>
</feature>
<proteinExistence type="predicted"/>
<dbReference type="Proteomes" id="UP000823612">
    <property type="component" value="Unassembled WGS sequence"/>
</dbReference>
<feature type="compositionally biased region" description="Acidic residues" evidence="1">
    <location>
        <begin position="26"/>
        <end position="35"/>
    </location>
</feature>
<feature type="compositionally biased region" description="Basic and acidic residues" evidence="1">
    <location>
        <begin position="105"/>
        <end position="116"/>
    </location>
</feature>
<gene>
    <name evidence="2" type="ORF">IAB08_03505</name>
</gene>
<protein>
    <submittedName>
        <fullName evidence="2">Uncharacterized protein</fullName>
    </submittedName>
</protein>
<evidence type="ECO:0000313" key="3">
    <source>
        <dbReference type="Proteomes" id="UP000823612"/>
    </source>
</evidence>
<name>A0A9D9DSX4_9BACT</name>
<reference evidence="2" key="2">
    <citation type="journal article" date="2021" name="PeerJ">
        <title>Extensive microbial diversity within the chicken gut microbiome revealed by metagenomics and culture.</title>
        <authorList>
            <person name="Gilroy R."/>
            <person name="Ravi A."/>
            <person name="Getino M."/>
            <person name="Pursley I."/>
            <person name="Horton D.L."/>
            <person name="Alikhan N.F."/>
            <person name="Baker D."/>
            <person name="Gharbi K."/>
            <person name="Hall N."/>
            <person name="Watson M."/>
            <person name="Adriaenssens E.M."/>
            <person name="Foster-Nyarko E."/>
            <person name="Jarju S."/>
            <person name="Secka A."/>
            <person name="Antonio M."/>
            <person name="Oren A."/>
            <person name="Chaudhuri R.R."/>
            <person name="La Ragione R."/>
            <person name="Hildebrand F."/>
            <person name="Pallen M.J."/>
        </authorList>
    </citation>
    <scope>NUCLEOTIDE SEQUENCE</scope>
    <source>
        <strain evidence="2">2889</strain>
    </source>
</reference>
<reference evidence="2" key="1">
    <citation type="submission" date="2020-10" db="EMBL/GenBank/DDBJ databases">
        <authorList>
            <person name="Gilroy R."/>
        </authorList>
    </citation>
    <scope>NUCLEOTIDE SEQUENCE</scope>
    <source>
        <strain evidence="2">2889</strain>
    </source>
</reference>
<accession>A0A9D9DSX4</accession>
<feature type="region of interest" description="Disordered" evidence="1">
    <location>
        <begin position="20"/>
        <end position="57"/>
    </location>
</feature>
<feature type="compositionally biased region" description="Polar residues" evidence="1">
    <location>
        <begin position="40"/>
        <end position="53"/>
    </location>
</feature>
<dbReference type="EMBL" id="JADIMZ010000050">
    <property type="protein sequence ID" value="MBO8432345.1"/>
    <property type="molecule type" value="Genomic_DNA"/>
</dbReference>
<comment type="caution">
    <text evidence="2">The sequence shown here is derived from an EMBL/GenBank/DDBJ whole genome shotgun (WGS) entry which is preliminary data.</text>
</comment>
<organism evidence="2 3">
    <name type="scientific">Candidatus Pullibacteroides excrementavium</name>
    <dbReference type="NCBI Taxonomy" id="2840905"/>
    <lineage>
        <taxon>Bacteria</taxon>
        <taxon>Pseudomonadati</taxon>
        <taxon>Bacteroidota</taxon>
        <taxon>Bacteroidia</taxon>
        <taxon>Bacteroidales</taxon>
        <taxon>Candidatus Pullibacteroides</taxon>
    </lineage>
</organism>
<feature type="compositionally biased region" description="Polar residues" evidence="1">
    <location>
        <begin position="93"/>
        <end position="103"/>
    </location>
</feature>
<evidence type="ECO:0000313" key="2">
    <source>
        <dbReference type="EMBL" id="MBO8432345.1"/>
    </source>
</evidence>